<name>A0ABV6Z2P2_UNCC1</name>
<dbReference type="EC" id="2.1.-.-" evidence="2"/>
<dbReference type="InterPro" id="IPR025714">
    <property type="entry name" value="Methyltranfer_dom"/>
</dbReference>
<dbReference type="Pfam" id="PF13847">
    <property type="entry name" value="Methyltransf_31"/>
    <property type="match status" value="1"/>
</dbReference>
<protein>
    <submittedName>
        <fullName evidence="2">Class I SAM-dependent methyltransferase</fullName>
        <ecNumber evidence="2">2.1.-.-</ecNumber>
    </submittedName>
</protein>
<sequence>MITLTGAHITGIDYAPEAIKRARERTRAKRPRLTFQEGDMNRLSLADAGFDTVIDIDSFAHSEDLEKLIARLKGILNSAGQMGCLNSQIIRSEAHLPKQTYNKESTN</sequence>
<dbReference type="InterPro" id="IPR029063">
    <property type="entry name" value="SAM-dependent_MTases_sf"/>
</dbReference>
<reference evidence="2 3" key="1">
    <citation type="submission" date="2024-09" db="EMBL/GenBank/DDBJ databases">
        <title>Laminarin stimulates single cell rates of sulfate reduction while oxygen inhibits transcriptomic activity in coastal marine sediment.</title>
        <authorList>
            <person name="Lindsay M."/>
            <person name="Orcutt B."/>
            <person name="Emerson D."/>
            <person name="Stepanauskas R."/>
            <person name="D'Angelo T."/>
        </authorList>
    </citation>
    <scope>NUCLEOTIDE SEQUENCE [LARGE SCALE GENOMIC DNA]</scope>
    <source>
        <strain evidence="2">SAG AM-311-K15</strain>
    </source>
</reference>
<dbReference type="CDD" id="cd02440">
    <property type="entry name" value="AdoMet_MTases"/>
    <property type="match status" value="1"/>
</dbReference>
<evidence type="ECO:0000259" key="1">
    <source>
        <dbReference type="Pfam" id="PF13847"/>
    </source>
</evidence>
<accession>A0ABV6Z2P2</accession>
<evidence type="ECO:0000313" key="3">
    <source>
        <dbReference type="Proteomes" id="UP001594351"/>
    </source>
</evidence>
<keyword evidence="3" id="KW-1185">Reference proteome</keyword>
<keyword evidence="2" id="KW-0808">Transferase</keyword>
<comment type="caution">
    <text evidence="2">The sequence shown here is derived from an EMBL/GenBank/DDBJ whole genome shotgun (WGS) entry which is preliminary data.</text>
</comment>
<dbReference type="SUPFAM" id="SSF53335">
    <property type="entry name" value="S-adenosyl-L-methionine-dependent methyltransferases"/>
    <property type="match status" value="1"/>
</dbReference>
<dbReference type="Proteomes" id="UP001594351">
    <property type="component" value="Unassembled WGS sequence"/>
</dbReference>
<dbReference type="GO" id="GO:0008168">
    <property type="term" value="F:methyltransferase activity"/>
    <property type="evidence" value="ECO:0007669"/>
    <property type="project" value="UniProtKB-KW"/>
</dbReference>
<dbReference type="EMBL" id="JBHPBY010000357">
    <property type="protein sequence ID" value="MFC1852729.1"/>
    <property type="molecule type" value="Genomic_DNA"/>
</dbReference>
<feature type="domain" description="Methyltransferase" evidence="1">
    <location>
        <begin position="5"/>
        <end position="105"/>
    </location>
</feature>
<dbReference type="Gene3D" id="3.40.50.150">
    <property type="entry name" value="Vaccinia Virus protein VP39"/>
    <property type="match status" value="1"/>
</dbReference>
<organism evidence="2 3">
    <name type="scientific">candidate division CSSED10-310 bacterium</name>
    <dbReference type="NCBI Taxonomy" id="2855610"/>
    <lineage>
        <taxon>Bacteria</taxon>
        <taxon>Bacteria division CSSED10-310</taxon>
    </lineage>
</organism>
<gene>
    <name evidence="2" type="ORF">ACFL27_21230</name>
</gene>
<proteinExistence type="predicted"/>
<keyword evidence="2" id="KW-0489">Methyltransferase</keyword>
<evidence type="ECO:0000313" key="2">
    <source>
        <dbReference type="EMBL" id="MFC1852729.1"/>
    </source>
</evidence>
<dbReference type="GO" id="GO:0032259">
    <property type="term" value="P:methylation"/>
    <property type="evidence" value="ECO:0007669"/>
    <property type="project" value="UniProtKB-KW"/>
</dbReference>